<dbReference type="Pfam" id="PF18962">
    <property type="entry name" value="Por_Secre_tail"/>
    <property type="match status" value="1"/>
</dbReference>
<dbReference type="Pfam" id="PF13448">
    <property type="entry name" value="DUF4114"/>
    <property type="match status" value="1"/>
</dbReference>
<name>A0ABM9PJH1_9FLAO</name>
<feature type="signal peptide" evidence="2">
    <location>
        <begin position="1"/>
        <end position="17"/>
    </location>
</feature>
<evidence type="ECO:0000259" key="3">
    <source>
        <dbReference type="Pfam" id="PF13448"/>
    </source>
</evidence>
<reference evidence="5 6" key="1">
    <citation type="submission" date="2024-05" db="EMBL/GenBank/DDBJ databases">
        <authorList>
            <person name="Duchaud E."/>
        </authorList>
    </citation>
    <scope>NUCLEOTIDE SEQUENCE [LARGE SCALE GENOMIC DNA]</scope>
    <source>
        <strain evidence="5">Ena-SAMPLE-TAB-13-05-2024-13:56:06:370-140305</strain>
    </source>
</reference>
<dbReference type="NCBIfam" id="TIGR04183">
    <property type="entry name" value="Por_Secre_tail"/>
    <property type="match status" value="1"/>
</dbReference>
<dbReference type="RefSeq" id="WP_348737601.1">
    <property type="nucleotide sequence ID" value="NZ_CAXJRC010000010.1"/>
</dbReference>
<evidence type="ECO:0000256" key="1">
    <source>
        <dbReference type="ARBA" id="ARBA00022729"/>
    </source>
</evidence>
<keyword evidence="6" id="KW-1185">Reference proteome</keyword>
<proteinExistence type="predicted"/>
<feature type="chain" id="PRO_5046726370" evidence="2">
    <location>
        <begin position="18"/>
        <end position="814"/>
    </location>
</feature>
<evidence type="ECO:0000259" key="4">
    <source>
        <dbReference type="Pfam" id="PF18962"/>
    </source>
</evidence>
<keyword evidence="1 2" id="KW-0732">Signal</keyword>
<dbReference type="InterPro" id="IPR026444">
    <property type="entry name" value="Secre_tail"/>
</dbReference>
<feature type="domain" description="Secretion system C-terminal sorting" evidence="4">
    <location>
        <begin position="736"/>
        <end position="807"/>
    </location>
</feature>
<gene>
    <name evidence="5" type="ORF">T190115A13A_190020</name>
</gene>
<dbReference type="InterPro" id="IPR025193">
    <property type="entry name" value="DUF4114"/>
</dbReference>
<dbReference type="EMBL" id="CAXJRC010000010">
    <property type="protein sequence ID" value="CAL2105776.1"/>
    <property type="molecule type" value="Genomic_DNA"/>
</dbReference>
<accession>A0ABM9PJH1</accession>
<organism evidence="5 6">
    <name type="scientific">Tenacibaculum vairaonense</name>
    <dbReference type="NCBI Taxonomy" id="3137860"/>
    <lineage>
        <taxon>Bacteria</taxon>
        <taxon>Pseudomonadati</taxon>
        <taxon>Bacteroidota</taxon>
        <taxon>Flavobacteriia</taxon>
        <taxon>Flavobacteriales</taxon>
        <taxon>Flavobacteriaceae</taxon>
        <taxon>Tenacibaculum</taxon>
    </lineage>
</organism>
<evidence type="ECO:0000256" key="2">
    <source>
        <dbReference type="SAM" id="SignalP"/>
    </source>
</evidence>
<evidence type="ECO:0000313" key="5">
    <source>
        <dbReference type="EMBL" id="CAL2105776.1"/>
    </source>
</evidence>
<protein>
    <submittedName>
        <fullName evidence="5">Por secretion system C-terminal sorting domain-containing protein</fullName>
    </submittedName>
</protein>
<evidence type="ECO:0000313" key="6">
    <source>
        <dbReference type="Proteomes" id="UP001497602"/>
    </source>
</evidence>
<sequence>MKKILLLIVLYSQMLLAQNYNYLGTFSSNGKPDYLEVPGDNVSYETLEMISNSLPESYPVPDYNPQYITAGYDTNIELINAAEVYVTFVSEGAGYRNVLGFYTYDLDNPPTSAPSEEDITIIFPNASALGSGGGLLTGDKVKIGSFPANTGIGWVLLANAWSSTYQTVGFGLWTLFSDPDFNPESDASLQHHNVLLSDPDNERVIMGFEDIRRDYGSCDNDFNDAVFYITASPYSALRINNVADISTSNDVTSSYDGGLESNGKLSQLIAKRNLERSKQRTHKNLKTHQEKFNKSKLLNKGETTIINYLPTTGMYGTETSKVSSPEDLVGITNAKEVFAVDYYSGEKRVSAVLATKTEGNVYDHSKAICDRLNNSSIEDVRTVITRGHKIVSSKIKRANGLIEYTLGFSVKEAQEANELHSYWNIEQYPTGDYYNFQVWGSTYSQVFSVANHILDTFISEKDLISDPENTIVPSVFVSKGKYLNGKLYLDLINKSEASEVVFDGNIQSTETSEISNMNTVLDLTGNWNESLVVETGVLFDIGFSISVSGSNGIDALYLADGPWGLDYLDAYASVSNFNVTNEEVNEEDMVYEVNRNISVEGEVLGNMNIFRHLLAGDQTLDITSYNYLSFTITNSNAVEIVLMQEGLEDWNSRYRYTIPANTEETVYEISLNEFTNHNGITANLTDVKTIVFSVLGDGVNSVPYSIAINEVAFSGAGTLNIKEVAEINEDLRIVNYPNPFKNITTIRLPKETDKGSIIVYDVLGRVVFTKVFETNQQNRKEFICDLRNVNSGVYKYLVKDDKKNNFKGTFIIAR</sequence>
<feature type="domain" description="DUF4114" evidence="3">
    <location>
        <begin position="146"/>
        <end position="231"/>
    </location>
</feature>
<comment type="caution">
    <text evidence="5">The sequence shown here is derived from an EMBL/GenBank/DDBJ whole genome shotgun (WGS) entry which is preliminary data.</text>
</comment>
<dbReference type="Proteomes" id="UP001497602">
    <property type="component" value="Unassembled WGS sequence"/>
</dbReference>